<sequence length="227" mass="26601">MPAVMEERQDSNIVLEKRPDLEGYSECNIVFTDISQGNTNRDRRIVVREPDGTLREGHWDERDRMNFLFFQREGQTYKMSSVLEDEHLENAFNRNGHVDVLDLVCVQCEPDSTDYIRVHQRTYEDLNRKRSFDLLRSTRHFGGMVYYFTKEKILTWLLVDILKRDLISDACDVVQLFHILHPSSKSAVISKQERLEGVDLVKVYVETEGPRGLLQFLEEDNKTLKSA</sequence>
<reference evidence="1" key="1">
    <citation type="submission" date="2020-04" db="EMBL/GenBank/DDBJ databases">
        <authorList>
            <person name="Alioto T."/>
            <person name="Alioto T."/>
            <person name="Gomez Garrido J."/>
        </authorList>
    </citation>
    <scope>NUCLEOTIDE SEQUENCE</scope>
    <source>
        <strain evidence="1">A484AB</strain>
    </source>
</reference>
<proteinExistence type="predicted"/>
<dbReference type="OrthoDB" id="10052321at2759"/>
<dbReference type="Proteomes" id="UP001152795">
    <property type="component" value="Unassembled WGS sequence"/>
</dbReference>
<dbReference type="GO" id="GO:0005763">
    <property type="term" value="C:mitochondrial small ribosomal subunit"/>
    <property type="evidence" value="ECO:0007669"/>
    <property type="project" value="TreeGrafter"/>
</dbReference>
<protein>
    <submittedName>
        <fullName evidence="1">28S ribosomal S22, mitochondrial isoform X2</fullName>
    </submittedName>
</protein>
<dbReference type="EMBL" id="CACRXK020007658">
    <property type="protein sequence ID" value="CAB4012850.1"/>
    <property type="molecule type" value="Genomic_DNA"/>
</dbReference>
<dbReference type="GO" id="GO:0003735">
    <property type="term" value="F:structural constituent of ribosome"/>
    <property type="evidence" value="ECO:0007669"/>
    <property type="project" value="TreeGrafter"/>
</dbReference>
<evidence type="ECO:0000313" key="2">
    <source>
        <dbReference type="Proteomes" id="UP001152795"/>
    </source>
</evidence>
<gene>
    <name evidence="1" type="ORF">PACLA_8A037823</name>
</gene>
<dbReference type="PANTHER" id="PTHR13071">
    <property type="entry name" value="MITOCHONDRIAL 28S RIBOSOMAL PROTEIN S22"/>
    <property type="match status" value="1"/>
</dbReference>
<dbReference type="Pfam" id="PF10245">
    <property type="entry name" value="MRP-S22"/>
    <property type="match status" value="1"/>
</dbReference>
<dbReference type="PANTHER" id="PTHR13071:SF4">
    <property type="entry name" value="SMALL RIBOSOMAL SUBUNIT PROTEIN MS22"/>
    <property type="match status" value="1"/>
</dbReference>
<dbReference type="InterPro" id="IPR019374">
    <property type="entry name" value="Ribosomal_mS22"/>
</dbReference>
<name>A0A6S7IA00_PARCT</name>
<accession>A0A6S7IA00</accession>
<evidence type="ECO:0000313" key="1">
    <source>
        <dbReference type="EMBL" id="CAB4012850.1"/>
    </source>
</evidence>
<dbReference type="AlphaFoldDB" id="A0A6S7IA00"/>
<organism evidence="1 2">
    <name type="scientific">Paramuricea clavata</name>
    <name type="common">Red gorgonian</name>
    <name type="synonym">Violescent sea-whip</name>
    <dbReference type="NCBI Taxonomy" id="317549"/>
    <lineage>
        <taxon>Eukaryota</taxon>
        <taxon>Metazoa</taxon>
        <taxon>Cnidaria</taxon>
        <taxon>Anthozoa</taxon>
        <taxon>Octocorallia</taxon>
        <taxon>Malacalcyonacea</taxon>
        <taxon>Plexauridae</taxon>
        <taxon>Paramuricea</taxon>
    </lineage>
</organism>
<comment type="caution">
    <text evidence="1">The sequence shown here is derived from an EMBL/GenBank/DDBJ whole genome shotgun (WGS) entry which is preliminary data.</text>
</comment>
<keyword evidence="2" id="KW-1185">Reference proteome</keyword>